<protein>
    <submittedName>
        <fullName evidence="1">9399_t:CDS:1</fullName>
    </submittedName>
</protein>
<gene>
    <name evidence="1" type="ORF">DHETER_LOCUS239</name>
</gene>
<keyword evidence="2" id="KW-1185">Reference proteome</keyword>
<feature type="non-terminal residue" evidence="1">
    <location>
        <position position="1"/>
    </location>
</feature>
<organism evidence="1 2">
    <name type="scientific">Dentiscutata heterogama</name>
    <dbReference type="NCBI Taxonomy" id="1316150"/>
    <lineage>
        <taxon>Eukaryota</taxon>
        <taxon>Fungi</taxon>
        <taxon>Fungi incertae sedis</taxon>
        <taxon>Mucoromycota</taxon>
        <taxon>Glomeromycotina</taxon>
        <taxon>Glomeromycetes</taxon>
        <taxon>Diversisporales</taxon>
        <taxon>Gigasporaceae</taxon>
        <taxon>Dentiscutata</taxon>
    </lineage>
</organism>
<evidence type="ECO:0000313" key="1">
    <source>
        <dbReference type="EMBL" id="CAG8440786.1"/>
    </source>
</evidence>
<dbReference type="Proteomes" id="UP000789702">
    <property type="component" value="Unassembled WGS sequence"/>
</dbReference>
<reference evidence="1" key="1">
    <citation type="submission" date="2021-06" db="EMBL/GenBank/DDBJ databases">
        <authorList>
            <person name="Kallberg Y."/>
            <person name="Tangrot J."/>
            <person name="Rosling A."/>
        </authorList>
    </citation>
    <scope>NUCLEOTIDE SEQUENCE</scope>
    <source>
        <strain evidence="1">IL203A</strain>
    </source>
</reference>
<evidence type="ECO:0000313" key="2">
    <source>
        <dbReference type="Proteomes" id="UP000789702"/>
    </source>
</evidence>
<sequence length="65" mass="7847">QEYYLFLRINKQYDNLFKNLSKNLFLTVLNKLPTEYMLDKKTLVDDNFDEQSNNYDTSNKEVSDN</sequence>
<comment type="caution">
    <text evidence="1">The sequence shown here is derived from an EMBL/GenBank/DDBJ whole genome shotgun (WGS) entry which is preliminary data.</text>
</comment>
<dbReference type="EMBL" id="CAJVPU010000105">
    <property type="protein sequence ID" value="CAG8440786.1"/>
    <property type="molecule type" value="Genomic_DNA"/>
</dbReference>
<accession>A0ACA9JX79</accession>
<name>A0ACA9JX79_9GLOM</name>
<proteinExistence type="predicted"/>